<dbReference type="OrthoDB" id="6776070at2759"/>
<dbReference type="PANTHER" id="PTHR21505:SF12">
    <property type="entry name" value="MADF DOMAIN-CONTAINING PROTEIN-RELATED"/>
    <property type="match status" value="1"/>
</dbReference>
<reference evidence="2" key="1">
    <citation type="submission" date="2021-12" db="EMBL/GenBank/DDBJ databases">
        <authorList>
            <person name="King R."/>
        </authorList>
    </citation>
    <scope>NUCLEOTIDE SEQUENCE</scope>
</reference>
<organism evidence="2 3">
    <name type="scientific">Diatraea saccharalis</name>
    <name type="common">sugarcane borer</name>
    <dbReference type="NCBI Taxonomy" id="40085"/>
    <lineage>
        <taxon>Eukaryota</taxon>
        <taxon>Metazoa</taxon>
        <taxon>Ecdysozoa</taxon>
        <taxon>Arthropoda</taxon>
        <taxon>Hexapoda</taxon>
        <taxon>Insecta</taxon>
        <taxon>Pterygota</taxon>
        <taxon>Neoptera</taxon>
        <taxon>Endopterygota</taxon>
        <taxon>Lepidoptera</taxon>
        <taxon>Glossata</taxon>
        <taxon>Ditrysia</taxon>
        <taxon>Pyraloidea</taxon>
        <taxon>Crambidae</taxon>
        <taxon>Crambinae</taxon>
        <taxon>Diatraea</taxon>
    </lineage>
</organism>
<accession>A0A9N9WEY5</accession>
<feature type="compositionally biased region" description="Polar residues" evidence="1">
    <location>
        <begin position="88"/>
        <end position="109"/>
    </location>
</feature>
<dbReference type="EMBL" id="OU893352">
    <property type="protein sequence ID" value="CAG9790225.1"/>
    <property type="molecule type" value="Genomic_DNA"/>
</dbReference>
<proteinExistence type="predicted"/>
<evidence type="ECO:0000313" key="3">
    <source>
        <dbReference type="Proteomes" id="UP001153714"/>
    </source>
</evidence>
<gene>
    <name evidence="2" type="ORF">DIATSA_LOCUS7894</name>
</gene>
<feature type="compositionally biased region" description="Polar residues" evidence="1">
    <location>
        <begin position="234"/>
        <end position="280"/>
    </location>
</feature>
<sequence>MELVPFETTIEEMKKKKESLMSYYRTHLNKIKKSLKSGAGKDDVYTTNWFAFETMDNFLRGVYDGGRTFNTQTHDDIENLERSEEKNNGNQNSHHFSTGTEEASPNIQENETRLKENKSQNYSKKRQARDELPQEIKAARRQMDEAFEFMKENKDDEYYMFGRLLASKLKKIRNPNTREILMNDIHNLVFRACMADRLEQQSAVPQFSKALSPHHQAFSPSPNHQPYQSPPGPSTSMSLHYQALSPSPNHQPYQSPSGPSTSMSPHYQAFSPSPNHQPYQSPLPHDANSLSPDQFSVQTHQENYLEIPPPTRASQIVITESGEMQIIKDK</sequence>
<evidence type="ECO:0000313" key="2">
    <source>
        <dbReference type="EMBL" id="CAG9790225.1"/>
    </source>
</evidence>
<feature type="compositionally biased region" description="Polar residues" evidence="1">
    <location>
        <begin position="218"/>
        <end position="227"/>
    </location>
</feature>
<protein>
    <recommendedName>
        <fullName evidence="4">MADF domain-containing protein</fullName>
    </recommendedName>
</protein>
<feature type="region of interest" description="Disordered" evidence="1">
    <location>
        <begin position="207"/>
        <end position="293"/>
    </location>
</feature>
<evidence type="ECO:0008006" key="4">
    <source>
        <dbReference type="Google" id="ProtNLM"/>
    </source>
</evidence>
<name>A0A9N9WEY5_9NEOP</name>
<keyword evidence="3" id="KW-1185">Reference proteome</keyword>
<dbReference type="Proteomes" id="UP001153714">
    <property type="component" value="Chromosome 21"/>
</dbReference>
<feature type="region of interest" description="Disordered" evidence="1">
    <location>
        <begin position="81"/>
        <end position="135"/>
    </location>
</feature>
<dbReference type="AlphaFoldDB" id="A0A9N9WEY5"/>
<reference evidence="2" key="2">
    <citation type="submission" date="2022-10" db="EMBL/GenBank/DDBJ databases">
        <authorList>
            <consortium name="ENA_rothamsted_submissions"/>
            <consortium name="culmorum"/>
            <person name="King R."/>
        </authorList>
    </citation>
    <scope>NUCLEOTIDE SEQUENCE</scope>
</reference>
<evidence type="ECO:0000256" key="1">
    <source>
        <dbReference type="SAM" id="MobiDB-lite"/>
    </source>
</evidence>
<dbReference type="PANTHER" id="PTHR21505">
    <property type="entry name" value="MADF DOMAIN-CONTAINING PROTEIN-RELATED"/>
    <property type="match status" value="1"/>
</dbReference>